<feature type="transmembrane region" description="Helical" evidence="2">
    <location>
        <begin position="94"/>
        <end position="112"/>
    </location>
</feature>
<keyword evidence="4" id="KW-1185">Reference proteome</keyword>
<dbReference type="RefSeq" id="WP_036783222.1">
    <property type="nucleotide sequence ID" value="NZ_AVBG01000006.1"/>
</dbReference>
<dbReference type="Proteomes" id="UP000030153">
    <property type="component" value="Unassembled WGS sequence"/>
</dbReference>
<evidence type="ECO:0000313" key="3">
    <source>
        <dbReference type="EMBL" id="KGP91519.1"/>
    </source>
</evidence>
<keyword evidence="2" id="KW-0472">Membrane</keyword>
<feature type="transmembrane region" description="Helical" evidence="2">
    <location>
        <begin position="71"/>
        <end position="88"/>
    </location>
</feature>
<comment type="caution">
    <text evidence="3">The sequence shown here is derived from an EMBL/GenBank/DDBJ whole genome shotgun (WGS) entry which is preliminary data.</text>
</comment>
<evidence type="ECO:0000313" key="4">
    <source>
        <dbReference type="Proteomes" id="UP000030153"/>
    </source>
</evidence>
<dbReference type="EMBL" id="AVBG01000006">
    <property type="protein sequence ID" value="KGP91519.1"/>
    <property type="molecule type" value="Genomic_DNA"/>
</dbReference>
<sequence length="296" mass="35270">MSKAETIQQIKNLLPLKEKEESLIEMTKDRPKQNPKLYIPSDIKQLKQEYRKMGMEFEELQESQKFRSIKLPAKILGVAAFLWLLTSLSSSGKMVIYFVPFAIALLFVFIFIDKVDHKREMTHRDKVRRTQSKHKAKIMNTLKKEKQKAFEALEAQNQQELKRKKDQYVPEIFAIQEQYADFSLPADKYSYTQLKIIKDHLESDRAEDFKEAAQLVWYGEKEAQKQQAYKQELQKHHQKMKEEMDFLQAEHEEEMSVIKNKIKDDARKNERQLEDLNRDLNNLDDKLYRKHNSSIL</sequence>
<protein>
    <submittedName>
        <fullName evidence="3">Uncharacterized protein</fullName>
    </submittedName>
</protein>
<accession>A0A0A2UUA8</accession>
<keyword evidence="1" id="KW-0175">Coiled coil</keyword>
<organism evidence="3 4">
    <name type="scientific">Pontibacillus chungwhensis BH030062</name>
    <dbReference type="NCBI Taxonomy" id="1385513"/>
    <lineage>
        <taxon>Bacteria</taxon>
        <taxon>Bacillati</taxon>
        <taxon>Bacillota</taxon>
        <taxon>Bacilli</taxon>
        <taxon>Bacillales</taxon>
        <taxon>Bacillaceae</taxon>
        <taxon>Pontibacillus</taxon>
    </lineage>
</organism>
<gene>
    <name evidence="3" type="ORF">N780_20000</name>
</gene>
<name>A0A0A2UUA8_9BACI</name>
<reference evidence="3 4" key="1">
    <citation type="submission" date="2013-08" db="EMBL/GenBank/DDBJ databases">
        <title>Genome of Pontibacillus chungwhensis.</title>
        <authorList>
            <person name="Wang Q."/>
            <person name="Wang G."/>
        </authorList>
    </citation>
    <scope>NUCLEOTIDE SEQUENCE [LARGE SCALE GENOMIC DNA]</scope>
    <source>
        <strain evidence="3 4">BH030062</strain>
    </source>
</reference>
<evidence type="ECO:0000256" key="1">
    <source>
        <dbReference type="SAM" id="Coils"/>
    </source>
</evidence>
<keyword evidence="2" id="KW-1133">Transmembrane helix</keyword>
<dbReference type="AlphaFoldDB" id="A0A0A2UUA8"/>
<proteinExistence type="predicted"/>
<feature type="coiled-coil region" evidence="1">
    <location>
        <begin position="223"/>
        <end position="286"/>
    </location>
</feature>
<keyword evidence="2" id="KW-0812">Transmembrane</keyword>
<evidence type="ECO:0000256" key="2">
    <source>
        <dbReference type="SAM" id="Phobius"/>
    </source>
</evidence>